<dbReference type="AlphaFoldDB" id="A0A1G7Z566"/>
<dbReference type="GO" id="GO:0005886">
    <property type="term" value="C:plasma membrane"/>
    <property type="evidence" value="ECO:0007669"/>
    <property type="project" value="UniProtKB-SubCell"/>
</dbReference>
<dbReference type="CDD" id="cd06261">
    <property type="entry name" value="TM_PBP2"/>
    <property type="match status" value="1"/>
</dbReference>
<evidence type="ECO:0000313" key="11">
    <source>
        <dbReference type="Proteomes" id="UP000198854"/>
    </source>
</evidence>
<keyword evidence="3 8" id="KW-0813">Transport</keyword>
<evidence type="ECO:0000256" key="1">
    <source>
        <dbReference type="ARBA" id="ARBA00004651"/>
    </source>
</evidence>
<dbReference type="InterPro" id="IPR035906">
    <property type="entry name" value="MetI-like_sf"/>
</dbReference>
<comment type="similarity">
    <text evidence="2">Belongs to the binding-protein-dependent transport system permease family. CysTW subfamily.</text>
</comment>
<dbReference type="PANTHER" id="PTHR42929">
    <property type="entry name" value="INNER MEMBRANE ABC TRANSPORTER PERMEASE PROTEIN YDCU-RELATED-RELATED"/>
    <property type="match status" value="1"/>
</dbReference>
<feature type="transmembrane region" description="Helical" evidence="8">
    <location>
        <begin position="111"/>
        <end position="132"/>
    </location>
</feature>
<evidence type="ECO:0000256" key="5">
    <source>
        <dbReference type="ARBA" id="ARBA00022692"/>
    </source>
</evidence>
<keyword evidence="7 8" id="KW-0472">Membrane</keyword>
<keyword evidence="6 8" id="KW-1133">Transmembrane helix</keyword>
<accession>A0A1G7Z566</accession>
<keyword evidence="11" id="KW-1185">Reference proteome</keyword>
<dbReference type="GO" id="GO:0055085">
    <property type="term" value="P:transmembrane transport"/>
    <property type="evidence" value="ECO:0007669"/>
    <property type="project" value="InterPro"/>
</dbReference>
<dbReference type="EMBL" id="FNDD01000007">
    <property type="protein sequence ID" value="SDH03863.1"/>
    <property type="molecule type" value="Genomic_DNA"/>
</dbReference>
<dbReference type="Pfam" id="PF00528">
    <property type="entry name" value="BPD_transp_1"/>
    <property type="match status" value="1"/>
</dbReference>
<feature type="transmembrane region" description="Helical" evidence="8">
    <location>
        <begin position="152"/>
        <end position="179"/>
    </location>
</feature>
<dbReference type="PROSITE" id="PS50928">
    <property type="entry name" value="ABC_TM1"/>
    <property type="match status" value="1"/>
</dbReference>
<evidence type="ECO:0000256" key="4">
    <source>
        <dbReference type="ARBA" id="ARBA00022475"/>
    </source>
</evidence>
<dbReference type="RefSeq" id="WP_176765543.1">
    <property type="nucleotide sequence ID" value="NZ_FNDD01000007.1"/>
</dbReference>
<feature type="transmembrane region" description="Helical" evidence="8">
    <location>
        <begin position="216"/>
        <end position="237"/>
    </location>
</feature>
<dbReference type="STRING" id="861298.SAMN04488136_1074"/>
<organism evidence="10 11">
    <name type="scientific">Vibrio xiamenensis</name>
    <dbReference type="NCBI Taxonomy" id="861298"/>
    <lineage>
        <taxon>Bacteria</taxon>
        <taxon>Pseudomonadati</taxon>
        <taxon>Pseudomonadota</taxon>
        <taxon>Gammaproteobacteria</taxon>
        <taxon>Vibrionales</taxon>
        <taxon>Vibrionaceae</taxon>
        <taxon>Vibrio</taxon>
    </lineage>
</organism>
<feature type="domain" description="ABC transmembrane type-1" evidence="9">
    <location>
        <begin position="74"/>
        <end position="280"/>
    </location>
</feature>
<feature type="transmembrane region" description="Helical" evidence="8">
    <location>
        <begin position="261"/>
        <end position="283"/>
    </location>
</feature>
<feature type="transmembrane region" description="Helical" evidence="8">
    <location>
        <begin position="78"/>
        <end position="99"/>
    </location>
</feature>
<evidence type="ECO:0000256" key="2">
    <source>
        <dbReference type="ARBA" id="ARBA00007069"/>
    </source>
</evidence>
<proteinExistence type="inferred from homology"/>
<dbReference type="Proteomes" id="UP000198854">
    <property type="component" value="Unassembled WGS sequence"/>
</dbReference>
<dbReference type="InterPro" id="IPR000515">
    <property type="entry name" value="MetI-like"/>
</dbReference>
<evidence type="ECO:0000256" key="3">
    <source>
        <dbReference type="ARBA" id="ARBA00022448"/>
    </source>
</evidence>
<evidence type="ECO:0000313" key="10">
    <source>
        <dbReference type="EMBL" id="SDH03863.1"/>
    </source>
</evidence>
<protein>
    <submittedName>
        <fullName evidence="10">Putative spermidine/putrescine transport system permease protein</fullName>
    </submittedName>
</protein>
<dbReference type="Gene3D" id="1.10.3720.10">
    <property type="entry name" value="MetI-like"/>
    <property type="match status" value="1"/>
</dbReference>
<dbReference type="SUPFAM" id="SSF161098">
    <property type="entry name" value="MetI-like"/>
    <property type="match status" value="1"/>
</dbReference>
<reference evidence="10 11" key="1">
    <citation type="submission" date="2016-10" db="EMBL/GenBank/DDBJ databases">
        <authorList>
            <person name="de Groot N.N."/>
        </authorList>
    </citation>
    <scope>NUCLEOTIDE SEQUENCE [LARGE SCALE GENOMIC DNA]</scope>
    <source>
        <strain evidence="10 11">CGMCC 1.10228</strain>
    </source>
</reference>
<keyword evidence="5 8" id="KW-0812">Transmembrane</keyword>
<evidence type="ECO:0000259" key="9">
    <source>
        <dbReference type="PROSITE" id="PS50928"/>
    </source>
</evidence>
<name>A0A1G7Z566_9VIBR</name>
<feature type="transmembrane region" description="Helical" evidence="8">
    <location>
        <begin position="21"/>
        <end position="44"/>
    </location>
</feature>
<evidence type="ECO:0000256" key="7">
    <source>
        <dbReference type="ARBA" id="ARBA00023136"/>
    </source>
</evidence>
<comment type="subcellular location">
    <subcellularLocation>
        <location evidence="1 8">Cell membrane</location>
        <topology evidence="1 8">Multi-pass membrane protein</topology>
    </subcellularLocation>
</comment>
<evidence type="ECO:0000256" key="8">
    <source>
        <dbReference type="RuleBase" id="RU363032"/>
    </source>
</evidence>
<evidence type="ECO:0000256" key="6">
    <source>
        <dbReference type="ARBA" id="ARBA00022989"/>
    </source>
</evidence>
<dbReference type="PANTHER" id="PTHR42929:SF1">
    <property type="entry name" value="INNER MEMBRANE ABC TRANSPORTER PERMEASE PROTEIN YDCU-RELATED"/>
    <property type="match status" value="1"/>
</dbReference>
<keyword evidence="4" id="KW-1003">Cell membrane</keyword>
<sequence length="289" mass="31579">MAGELSLQIEPSDRISRWLSISWPGILLLVCVFVPSLLLIRVSVAPMDIATLWGDGVTFKSFGQFGDYGVMRALGWSLFYSLGVSILGIAVAFPLTWLITGMSRKLQTLWLIFLLSTLSLSDVLISFSWQVMLSHKQWVSQLLIHLGLMAKTASLIPSVGTVFCSLLYITVPFSVLLLFPALSRLDRSLIEAAHTMGATPLRSFFGLAIPLSKKNLFVSLALSFISTMGAYTAPLVLGRPEDWPLAVIIGQVALSAQNFPLASSMSLLLLAVTLLVASLLFWLSRRGKC</sequence>
<gene>
    <name evidence="10" type="ORF">SAMN04488136_1074</name>
</gene>